<dbReference type="SUPFAM" id="SSF82607">
    <property type="entry name" value="YbaB-like"/>
    <property type="match status" value="1"/>
</dbReference>
<dbReference type="Gene3D" id="3.30.1310.10">
    <property type="entry name" value="Nucleoid-associated protein YbaB-like domain"/>
    <property type="match status" value="1"/>
</dbReference>
<protein>
    <recommendedName>
        <fullName evidence="3">YbaB/EbfC DNA-binding family protein</fullName>
    </recommendedName>
</protein>
<proteinExistence type="predicted"/>
<dbReference type="AlphaFoldDB" id="A0A8J4AE71"/>
<dbReference type="InterPro" id="IPR004401">
    <property type="entry name" value="YbaB/EbfC"/>
</dbReference>
<keyword evidence="2" id="KW-1185">Reference proteome</keyword>
<evidence type="ECO:0008006" key="3">
    <source>
        <dbReference type="Google" id="ProtNLM"/>
    </source>
</evidence>
<reference evidence="2" key="1">
    <citation type="journal article" date="2021" name="Int. J. Syst. Evol. Microbiol.">
        <title>Actinocatenispora comari sp. nov., an endophytic actinomycete isolated from aerial parts of Comarum salesowianum.</title>
        <authorList>
            <person name="Oyunbileg N."/>
            <person name="Iizaka Y."/>
            <person name="Hamada M."/>
            <person name="Davaapurev B.O."/>
            <person name="Fukumoto A."/>
            <person name="Tsetseg B."/>
            <person name="Kato F."/>
            <person name="Tamura T."/>
            <person name="Batkhuu J."/>
            <person name="Anzai Y."/>
        </authorList>
    </citation>
    <scope>NUCLEOTIDE SEQUENCE [LARGE SCALE GENOMIC DNA]</scope>
    <source>
        <strain evidence="2">NUM-2625</strain>
    </source>
</reference>
<comment type="caution">
    <text evidence="1">The sequence shown here is derived from an EMBL/GenBank/DDBJ whole genome shotgun (WGS) entry which is preliminary data.</text>
</comment>
<evidence type="ECO:0000313" key="1">
    <source>
        <dbReference type="EMBL" id="GIL28939.1"/>
    </source>
</evidence>
<sequence length="166" mass="17896">MYRIATFLPVADSDRYSDFAGSPADADDPLERLNTMRTRMAAAVGTGESAEGLITARFTAADGLASLDLDPRALRVPSADLAEYVRLAVNNAYDDYRAAIQQIGADGFGGSDPETRDLVDNPQAALGQLAKLGDDFAGRLQGLAREMGIQRQRAKEAMARFRPVEE</sequence>
<evidence type="ECO:0000313" key="2">
    <source>
        <dbReference type="Proteomes" id="UP000614996"/>
    </source>
</evidence>
<accession>A0A8J4AE71</accession>
<dbReference type="Proteomes" id="UP000614996">
    <property type="component" value="Unassembled WGS sequence"/>
</dbReference>
<dbReference type="InterPro" id="IPR036894">
    <property type="entry name" value="YbaB-like_sf"/>
</dbReference>
<dbReference type="GO" id="GO:0003677">
    <property type="term" value="F:DNA binding"/>
    <property type="evidence" value="ECO:0007669"/>
    <property type="project" value="InterPro"/>
</dbReference>
<dbReference type="EMBL" id="BOPO01000079">
    <property type="protein sequence ID" value="GIL28939.1"/>
    <property type="molecule type" value="Genomic_DNA"/>
</dbReference>
<name>A0A8J4AE71_9ACTN</name>
<organism evidence="1 2">
    <name type="scientific">Actinocatenispora comari</name>
    <dbReference type="NCBI Taxonomy" id="2807577"/>
    <lineage>
        <taxon>Bacteria</taxon>
        <taxon>Bacillati</taxon>
        <taxon>Actinomycetota</taxon>
        <taxon>Actinomycetes</taxon>
        <taxon>Micromonosporales</taxon>
        <taxon>Micromonosporaceae</taxon>
        <taxon>Actinocatenispora</taxon>
    </lineage>
</organism>
<gene>
    <name evidence="1" type="ORF">NUM_41930</name>
</gene>
<dbReference type="Pfam" id="PF02575">
    <property type="entry name" value="YbaB_DNA_bd"/>
    <property type="match status" value="1"/>
</dbReference>